<accession>A0ABT9R5S4</accession>
<organism evidence="2 3">
    <name type="scientific">Streptosporangium brasiliense</name>
    <dbReference type="NCBI Taxonomy" id="47480"/>
    <lineage>
        <taxon>Bacteria</taxon>
        <taxon>Bacillati</taxon>
        <taxon>Actinomycetota</taxon>
        <taxon>Actinomycetes</taxon>
        <taxon>Streptosporangiales</taxon>
        <taxon>Streptosporangiaceae</taxon>
        <taxon>Streptosporangium</taxon>
    </lineage>
</organism>
<proteinExistence type="predicted"/>
<sequence>MRSVIGLGVTAALVMGPGLPATASPPSPAGIGAVTPPPAGIGAVTPPPAGIGAVTGDHIPAELKNRTSLRVLPEWPRQNNNVRIFVHCPPTSNHAIIGSTAFTLKGSTRIYREVGLGLSDRGLGRRAVSISYYALPGRHEVCMKCVKVTIDEQTRIRKIRVISRYSVPLQVRRFDIGQFFD</sequence>
<feature type="signal peptide" evidence="1">
    <location>
        <begin position="1"/>
        <end position="23"/>
    </location>
</feature>
<keyword evidence="3" id="KW-1185">Reference proteome</keyword>
<dbReference type="Proteomes" id="UP001230426">
    <property type="component" value="Unassembled WGS sequence"/>
</dbReference>
<evidence type="ECO:0000313" key="3">
    <source>
        <dbReference type="Proteomes" id="UP001230426"/>
    </source>
</evidence>
<keyword evidence="1" id="KW-0732">Signal</keyword>
<evidence type="ECO:0000313" key="2">
    <source>
        <dbReference type="EMBL" id="MDP9864599.1"/>
    </source>
</evidence>
<dbReference type="RefSeq" id="WP_306862746.1">
    <property type="nucleotide sequence ID" value="NZ_JAUSRB010000002.1"/>
</dbReference>
<protein>
    <submittedName>
        <fullName evidence="2">Uncharacterized protein</fullName>
    </submittedName>
</protein>
<feature type="chain" id="PRO_5045370393" evidence="1">
    <location>
        <begin position="24"/>
        <end position="181"/>
    </location>
</feature>
<gene>
    <name evidence="2" type="ORF">J2S55_003865</name>
</gene>
<reference evidence="2 3" key="1">
    <citation type="submission" date="2023-07" db="EMBL/GenBank/DDBJ databases">
        <title>Sequencing the genomes of 1000 actinobacteria strains.</title>
        <authorList>
            <person name="Klenk H.-P."/>
        </authorList>
    </citation>
    <scope>NUCLEOTIDE SEQUENCE [LARGE SCALE GENOMIC DNA]</scope>
    <source>
        <strain evidence="2 3">DSM 44109</strain>
    </source>
</reference>
<name>A0ABT9R5S4_9ACTN</name>
<comment type="caution">
    <text evidence="2">The sequence shown here is derived from an EMBL/GenBank/DDBJ whole genome shotgun (WGS) entry which is preliminary data.</text>
</comment>
<dbReference type="EMBL" id="JAUSRB010000002">
    <property type="protein sequence ID" value="MDP9864599.1"/>
    <property type="molecule type" value="Genomic_DNA"/>
</dbReference>
<evidence type="ECO:0000256" key="1">
    <source>
        <dbReference type="SAM" id="SignalP"/>
    </source>
</evidence>